<accession>A9VE61</accession>
<evidence type="ECO:0000313" key="2">
    <source>
        <dbReference type="EMBL" id="EDQ84183.1"/>
    </source>
</evidence>
<evidence type="ECO:0000256" key="1">
    <source>
        <dbReference type="SAM" id="MobiDB-lite"/>
    </source>
</evidence>
<dbReference type="RefSeq" id="XP_001751013.1">
    <property type="nucleotide sequence ID" value="XM_001750961.1"/>
</dbReference>
<reference evidence="2 3" key="1">
    <citation type="journal article" date="2008" name="Nature">
        <title>The genome of the choanoflagellate Monosiga brevicollis and the origin of metazoans.</title>
        <authorList>
            <consortium name="JGI Sequencing"/>
            <person name="King N."/>
            <person name="Westbrook M.J."/>
            <person name="Young S.L."/>
            <person name="Kuo A."/>
            <person name="Abedin M."/>
            <person name="Chapman J."/>
            <person name="Fairclough S."/>
            <person name="Hellsten U."/>
            <person name="Isogai Y."/>
            <person name="Letunic I."/>
            <person name="Marr M."/>
            <person name="Pincus D."/>
            <person name="Putnam N."/>
            <person name="Rokas A."/>
            <person name="Wright K.J."/>
            <person name="Zuzow R."/>
            <person name="Dirks W."/>
            <person name="Good M."/>
            <person name="Goodstein D."/>
            <person name="Lemons D."/>
            <person name="Li W."/>
            <person name="Lyons J.B."/>
            <person name="Morris A."/>
            <person name="Nichols S."/>
            <person name="Richter D.J."/>
            <person name="Salamov A."/>
            <person name="Bork P."/>
            <person name="Lim W.A."/>
            <person name="Manning G."/>
            <person name="Miller W.T."/>
            <person name="McGinnis W."/>
            <person name="Shapiro H."/>
            <person name="Tjian R."/>
            <person name="Grigoriev I.V."/>
            <person name="Rokhsar D."/>
        </authorList>
    </citation>
    <scope>NUCLEOTIDE SEQUENCE [LARGE SCALE GENOMIC DNA]</scope>
    <source>
        <strain evidence="3">MX1 / ATCC 50154</strain>
    </source>
</reference>
<evidence type="ECO:0000313" key="3">
    <source>
        <dbReference type="Proteomes" id="UP000001357"/>
    </source>
</evidence>
<feature type="region of interest" description="Disordered" evidence="1">
    <location>
        <begin position="285"/>
        <end position="314"/>
    </location>
</feature>
<organism evidence="2 3">
    <name type="scientific">Monosiga brevicollis</name>
    <name type="common">Choanoflagellate</name>
    <dbReference type="NCBI Taxonomy" id="81824"/>
    <lineage>
        <taxon>Eukaryota</taxon>
        <taxon>Choanoflagellata</taxon>
        <taxon>Craspedida</taxon>
        <taxon>Salpingoecidae</taxon>
        <taxon>Monosiga</taxon>
    </lineage>
</organism>
<protein>
    <submittedName>
        <fullName evidence="2">Uncharacterized protein</fullName>
    </submittedName>
</protein>
<dbReference type="GeneID" id="5896267"/>
<dbReference type="InParanoid" id="A9VE61"/>
<dbReference type="EMBL" id="CH991595">
    <property type="protein sequence ID" value="EDQ84183.1"/>
    <property type="molecule type" value="Genomic_DNA"/>
</dbReference>
<gene>
    <name evidence="2" type="ORF">MONBRDRAFT_13057</name>
</gene>
<dbReference type="AlphaFoldDB" id="A9VE61"/>
<proteinExistence type="predicted"/>
<dbReference type="KEGG" id="mbr:MONBRDRAFT_13057"/>
<name>A9VE61_MONBE</name>
<sequence>MAVYGEQVLPHAPAAYWKSFCETLLAQDQLDWVLPYLPFNDKAKTMAVAVVLRRDIESELETAVEAWVADDASYRHALQESLSKLTMNGLRAVSQQPRVAAMVEQAIATLATPADGLVPPATPGQVIFESSWTPGTSPAALSMTRSPTIARASATSMVPSRSPPVVLDVQADQGGETSDVVGPAQAESPGPMGMGGLFVTPDLDQLVYSTPRKVTVDTEGEMDDVVKPLPRWPELGPGVAVGVAANPASPARRPLLSEGDESVYYSALPSPISRSPPEVDVVDYEPAASVEPPTERATRASTEAPAIPTLRMSA</sequence>
<dbReference type="Proteomes" id="UP000001357">
    <property type="component" value="Unassembled WGS sequence"/>
</dbReference>
<keyword evidence="3" id="KW-1185">Reference proteome</keyword>